<organism evidence="3 4">
    <name type="scientific">Coilia grayii</name>
    <name type="common">Gray's grenadier anchovy</name>
    <dbReference type="NCBI Taxonomy" id="363190"/>
    <lineage>
        <taxon>Eukaryota</taxon>
        <taxon>Metazoa</taxon>
        <taxon>Chordata</taxon>
        <taxon>Craniata</taxon>
        <taxon>Vertebrata</taxon>
        <taxon>Euteleostomi</taxon>
        <taxon>Actinopterygii</taxon>
        <taxon>Neopterygii</taxon>
        <taxon>Teleostei</taxon>
        <taxon>Clupei</taxon>
        <taxon>Clupeiformes</taxon>
        <taxon>Clupeoidei</taxon>
        <taxon>Engraulidae</taxon>
        <taxon>Coilinae</taxon>
        <taxon>Coilia</taxon>
    </lineage>
</organism>
<feature type="compositionally biased region" description="Basic and acidic residues" evidence="2">
    <location>
        <begin position="212"/>
        <end position="234"/>
    </location>
</feature>
<protein>
    <recommendedName>
        <fullName evidence="5">Coiled-coil domain-containing protein 15</fullName>
    </recommendedName>
</protein>
<feature type="region of interest" description="Disordered" evidence="2">
    <location>
        <begin position="126"/>
        <end position="147"/>
    </location>
</feature>
<evidence type="ECO:0008006" key="5">
    <source>
        <dbReference type="Google" id="ProtNLM"/>
    </source>
</evidence>
<dbReference type="PANTHER" id="PTHR14817:SF2">
    <property type="entry name" value="COILED-COIL DOMAIN-CONTAINING PROTEIN 15"/>
    <property type="match status" value="1"/>
</dbReference>
<evidence type="ECO:0000256" key="2">
    <source>
        <dbReference type="SAM" id="MobiDB-lite"/>
    </source>
</evidence>
<evidence type="ECO:0000313" key="3">
    <source>
        <dbReference type="EMBL" id="KAL2095094.1"/>
    </source>
</evidence>
<keyword evidence="1" id="KW-0175">Coiled coil</keyword>
<dbReference type="AlphaFoldDB" id="A0ABD1K7P0"/>
<feature type="coiled-coil region" evidence="1">
    <location>
        <begin position="326"/>
        <end position="388"/>
    </location>
</feature>
<sequence length="501" mass="58476">MSLPIKKRVSSSKRHVSKDAKQKSHDVQKKFSTIDYRILAERNPLRMAVGAWVETVHEWEEHPNVLAAHTQELQMEILREKEMNLLRFQDAVRQRLSYQAQIRQKEQLQRCCETAEQDGRVLQQTSDAAQRLSPRRGPHPAWPPGELAICSPRARWVEAREVEPRGDPATNQQSQQLSKAVKLVRHRLAACRTAREGDDVSELPGGLWRVSPTRDKQGMHTLREEEGDGDNDKDSQEDEEISLIGQHDQPLRLQNLASPKENKVKAVGFHDTEVCERSLREPYSKGPQHGCGTDYRSSKVLWPYADQEELKKQRQSQFLMYRRLFMDIEREQVKELQRHRKHLRRIARIKADKERQRHEEEQRLERLKQQEEDSAALAEREYLILERLRLEEEERAQTVKKQEKAQKSKEATRYIEALRAQMRERIMQEKVELPALCCCGDGFWDSHPDTCANNCVFYKNPKAYAQALQSVLLSCDQRDKTSIHRASTRRVASMYAQSPKK</sequence>
<dbReference type="EMBL" id="JBHFQA010000008">
    <property type="protein sequence ID" value="KAL2095094.1"/>
    <property type="molecule type" value="Genomic_DNA"/>
</dbReference>
<name>A0ABD1K7P0_9TELE</name>
<reference evidence="3 4" key="1">
    <citation type="submission" date="2024-09" db="EMBL/GenBank/DDBJ databases">
        <title>A chromosome-level genome assembly of Gray's grenadier anchovy, Coilia grayii.</title>
        <authorList>
            <person name="Fu Z."/>
        </authorList>
    </citation>
    <scope>NUCLEOTIDE SEQUENCE [LARGE SCALE GENOMIC DNA]</scope>
    <source>
        <strain evidence="3">G4</strain>
        <tissue evidence="3">Muscle</tissue>
    </source>
</reference>
<keyword evidence="4" id="KW-1185">Reference proteome</keyword>
<dbReference type="Proteomes" id="UP001591681">
    <property type="component" value="Unassembled WGS sequence"/>
</dbReference>
<proteinExistence type="predicted"/>
<feature type="region of interest" description="Disordered" evidence="2">
    <location>
        <begin position="196"/>
        <end position="248"/>
    </location>
</feature>
<feature type="region of interest" description="Disordered" evidence="2">
    <location>
        <begin position="1"/>
        <end position="26"/>
    </location>
</feature>
<evidence type="ECO:0000313" key="4">
    <source>
        <dbReference type="Proteomes" id="UP001591681"/>
    </source>
</evidence>
<evidence type="ECO:0000256" key="1">
    <source>
        <dbReference type="SAM" id="Coils"/>
    </source>
</evidence>
<gene>
    <name evidence="3" type="ORF">ACEWY4_009813</name>
</gene>
<comment type="caution">
    <text evidence="3">The sequence shown here is derived from an EMBL/GenBank/DDBJ whole genome shotgun (WGS) entry which is preliminary data.</text>
</comment>
<feature type="compositionally biased region" description="Basic residues" evidence="2">
    <location>
        <begin position="1"/>
        <end position="16"/>
    </location>
</feature>
<accession>A0ABD1K7P0</accession>
<dbReference type="PANTHER" id="PTHR14817">
    <property type="entry name" value="COILED-COIL DOMAIN-CONTAINING PROTEIN 15"/>
    <property type="match status" value="1"/>
</dbReference>
<dbReference type="InterPro" id="IPR037693">
    <property type="entry name" value="CCDC15"/>
</dbReference>
<feature type="compositionally biased region" description="Basic and acidic residues" evidence="2">
    <location>
        <begin position="17"/>
        <end position="26"/>
    </location>
</feature>